<gene>
    <name evidence="2" type="ORF">MARPO_0039s0064</name>
</gene>
<dbReference type="Proteomes" id="UP000244005">
    <property type="component" value="Unassembled WGS sequence"/>
</dbReference>
<reference evidence="3" key="1">
    <citation type="journal article" date="2017" name="Cell">
        <title>Insights into land plant evolution garnered from the Marchantia polymorpha genome.</title>
        <authorList>
            <person name="Bowman J.L."/>
            <person name="Kohchi T."/>
            <person name="Yamato K.T."/>
            <person name="Jenkins J."/>
            <person name="Shu S."/>
            <person name="Ishizaki K."/>
            <person name="Yamaoka S."/>
            <person name="Nishihama R."/>
            <person name="Nakamura Y."/>
            <person name="Berger F."/>
            <person name="Adam C."/>
            <person name="Aki S.S."/>
            <person name="Althoff F."/>
            <person name="Araki T."/>
            <person name="Arteaga-Vazquez M.A."/>
            <person name="Balasubrmanian S."/>
            <person name="Barry K."/>
            <person name="Bauer D."/>
            <person name="Boehm C.R."/>
            <person name="Briginshaw L."/>
            <person name="Caballero-Perez J."/>
            <person name="Catarino B."/>
            <person name="Chen F."/>
            <person name="Chiyoda S."/>
            <person name="Chovatia M."/>
            <person name="Davies K.M."/>
            <person name="Delmans M."/>
            <person name="Demura T."/>
            <person name="Dierschke T."/>
            <person name="Dolan L."/>
            <person name="Dorantes-Acosta A.E."/>
            <person name="Eklund D.M."/>
            <person name="Florent S.N."/>
            <person name="Flores-Sandoval E."/>
            <person name="Fujiyama A."/>
            <person name="Fukuzawa H."/>
            <person name="Galik B."/>
            <person name="Grimanelli D."/>
            <person name="Grimwood J."/>
            <person name="Grossniklaus U."/>
            <person name="Hamada T."/>
            <person name="Haseloff J."/>
            <person name="Hetherington A.J."/>
            <person name="Higo A."/>
            <person name="Hirakawa Y."/>
            <person name="Hundley H.N."/>
            <person name="Ikeda Y."/>
            <person name="Inoue K."/>
            <person name="Inoue S.I."/>
            <person name="Ishida S."/>
            <person name="Jia Q."/>
            <person name="Kakita M."/>
            <person name="Kanazawa T."/>
            <person name="Kawai Y."/>
            <person name="Kawashima T."/>
            <person name="Kennedy M."/>
            <person name="Kinose K."/>
            <person name="Kinoshita T."/>
            <person name="Kohara Y."/>
            <person name="Koide E."/>
            <person name="Komatsu K."/>
            <person name="Kopischke S."/>
            <person name="Kubo M."/>
            <person name="Kyozuka J."/>
            <person name="Lagercrantz U."/>
            <person name="Lin S.S."/>
            <person name="Lindquist E."/>
            <person name="Lipzen A.M."/>
            <person name="Lu C.W."/>
            <person name="De Luna E."/>
            <person name="Martienssen R.A."/>
            <person name="Minamino N."/>
            <person name="Mizutani M."/>
            <person name="Mizutani M."/>
            <person name="Mochizuki N."/>
            <person name="Monte I."/>
            <person name="Mosher R."/>
            <person name="Nagasaki H."/>
            <person name="Nakagami H."/>
            <person name="Naramoto S."/>
            <person name="Nishitani K."/>
            <person name="Ohtani M."/>
            <person name="Okamoto T."/>
            <person name="Okumura M."/>
            <person name="Phillips J."/>
            <person name="Pollak B."/>
            <person name="Reinders A."/>
            <person name="Rovekamp M."/>
            <person name="Sano R."/>
            <person name="Sawa S."/>
            <person name="Schmid M.W."/>
            <person name="Shirakawa M."/>
            <person name="Solano R."/>
            <person name="Spunde A."/>
            <person name="Suetsugu N."/>
            <person name="Sugano S."/>
            <person name="Sugiyama A."/>
            <person name="Sun R."/>
            <person name="Suzuki Y."/>
            <person name="Takenaka M."/>
            <person name="Takezawa D."/>
            <person name="Tomogane H."/>
            <person name="Tsuzuki M."/>
            <person name="Ueda T."/>
            <person name="Umeda M."/>
            <person name="Ward J.M."/>
            <person name="Watanabe Y."/>
            <person name="Yazaki K."/>
            <person name="Yokoyama R."/>
            <person name="Yoshitake Y."/>
            <person name="Yotsui I."/>
            <person name="Zachgo S."/>
            <person name="Schmutz J."/>
        </authorList>
    </citation>
    <scope>NUCLEOTIDE SEQUENCE [LARGE SCALE GENOMIC DNA]</scope>
    <source>
        <strain evidence="3">Tak-1</strain>
    </source>
</reference>
<accession>A0A2R6X391</accession>
<name>A0A2R6X391_MARPO</name>
<dbReference type="Gramene" id="Mp3g17300.1">
    <property type="protein sequence ID" value="Mp3g17300.1.cds1"/>
    <property type="gene ID" value="Mp3g17300"/>
</dbReference>
<evidence type="ECO:0000313" key="2">
    <source>
        <dbReference type="EMBL" id="PTQ40571.1"/>
    </source>
</evidence>
<organism evidence="2 3">
    <name type="scientific">Marchantia polymorpha</name>
    <name type="common">Common liverwort</name>
    <name type="synonym">Marchantia aquatica</name>
    <dbReference type="NCBI Taxonomy" id="3197"/>
    <lineage>
        <taxon>Eukaryota</taxon>
        <taxon>Viridiplantae</taxon>
        <taxon>Streptophyta</taxon>
        <taxon>Embryophyta</taxon>
        <taxon>Marchantiophyta</taxon>
        <taxon>Marchantiopsida</taxon>
        <taxon>Marchantiidae</taxon>
        <taxon>Marchantiales</taxon>
        <taxon>Marchantiaceae</taxon>
        <taxon>Marchantia</taxon>
    </lineage>
</organism>
<evidence type="ECO:0000313" key="3">
    <source>
        <dbReference type="Proteomes" id="UP000244005"/>
    </source>
</evidence>
<keyword evidence="3" id="KW-1185">Reference proteome</keyword>
<sequence length="109" mass="12387">MVKLDGVATWLAWMSNNISGSPGTRTIETRSRGTGYSVHPSSSSERSSSGIIHIIAGDRIAFMTERINLKVRENPFSSSRQKDQASASTRQGHDYSRMRYTMLHQRRWR</sequence>
<dbReference type="AlphaFoldDB" id="A0A2R6X391"/>
<feature type="compositionally biased region" description="Polar residues" evidence="1">
    <location>
        <begin position="75"/>
        <end position="90"/>
    </location>
</feature>
<protein>
    <submittedName>
        <fullName evidence="2">Uncharacterized protein</fullName>
    </submittedName>
</protein>
<feature type="region of interest" description="Disordered" evidence="1">
    <location>
        <begin position="72"/>
        <end position="97"/>
    </location>
</feature>
<feature type="region of interest" description="Disordered" evidence="1">
    <location>
        <begin position="21"/>
        <end position="50"/>
    </location>
</feature>
<evidence type="ECO:0000256" key="1">
    <source>
        <dbReference type="SAM" id="MobiDB-lite"/>
    </source>
</evidence>
<proteinExistence type="predicted"/>
<feature type="compositionally biased region" description="Low complexity" evidence="1">
    <location>
        <begin position="41"/>
        <end position="50"/>
    </location>
</feature>
<dbReference type="EMBL" id="KZ772711">
    <property type="protein sequence ID" value="PTQ40571.1"/>
    <property type="molecule type" value="Genomic_DNA"/>
</dbReference>